<reference evidence="1 2" key="1">
    <citation type="submission" date="2018-11" db="EMBL/GenBank/DDBJ databases">
        <authorList>
            <consortium name="Pathogen Informatics"/>
        </authorList>
    </citation>
    <scope>NUCLEOTIDE SEQUENCE [LARGE SCALE GENOMIC DNA]</scope>
    <source>
        <strain evidence="1 2">NCTC11458</strain>
    </source>
</reference>
<dbReference type="AlphaFoldDB" id="A0A7Z9CAX6"/>
<organism evidence="1 2">
    <name type="scientific">Capnocytophaga ochracea</name>
    <dbReference type="NCBI Taxonomy" id="1018"/>
    <lineage>
        <taxon>Bacteria</taxon>
        <taxon>Pseudomonadati</taxon>
        <taxon>Bacteroidota</taxon>
        <taxon>Flavobacteriia</taxon>
        <taxon>Flavobacteriales</taxon>
        <taxon>Flavobacteriaceae</taxon>
        <taxon>Capnocytophaga</taxon>
    </lineage>
</organism>
<accession>A0A7Z9CAX6</accession>
<dbReference type="RefSeq" id="WP_258868783.1">
    <property type="nucleotide sequence ID" value="NZ_UYIQ01000001.1"/>
</dbReference>
<dbReference type="Proteomes" id="UP000276733">
    <property type="component" value="Unassembled WGS sequence"/>
</dbReference>
<protein>
    <recommendedName>
        <fullName evidence="3">TIGR02453 family protein</fullName>
    </recommendedName>
</protein>
<dbReference type="InterPro" id="IPR012808">
    <property type="entry name" value="CHP02453"/>
</dbReference>
<sequence length="56" mass="6647">MFDFLAELAENNNKEWFDAHKAHMNRLQGLLVMRPFFDFMTEALTINLNRESISNN</sequence>
<proteinExistence type="predicted"/>
<gene>
    <name evidence="1" type="ORF">NCTC11458_01726</name>
</gene>
<name>A0A7Z9CAX6_CAPOC</name>
<evidence type="ECO:0008006" key="3">
    <source>
        <dbReference type="Google" id="ProtNLM"/>
    </source>
</evidence>
<evidence type="ECO:0000313" key="2">
    <source>
        <dbReference type="Proteomes" id="UP000276733"/>
    </source>
</evidence>
<evidence type="ECO:0000313" key="1">
    <source>
        <dbReference type="EMBL" id="VDG82421.1"/>
    </source>
</evidence>
<comment type="caution">
    <text evidence="1">The sequence shown here is derived from an EMBL/GenBank/DDBJ whole genome shotgun (WGS) entry which is preliminary data.</text>
</comment>
<dbReference type="Pfam" id="PF09365">
    <property type="entry name" value="DUF2461"/>
    <property type="match status" value="1"/>
</dbReference>
<dbReference type="EMBL" id="UYIQ01000001">
    <property type="protein sequence ID" value="VDG82421.1"/>
    <property type="molecule type" value="Genomic_DNA"/>
</dbReference>